<dbReference type="HOGENOM" id="CLU_3223422_0_0_12"/>
<accession>S5ZTR2</accession>
<name>S5ZTR2_9SPIR</name>
<proteinExistence type="predicted"/>
<dbReference type="KEGG" id="tped:TPE_1034"/>
<dbReference type="Proteomes" id="UP000015620">
    <property type="component" value="Chromosome"/>
</dbReference>
<keyword evidence="2" id="KW-1185">Reference proteome</keyword>
<dbReference type="EMBL" id="CP004120">
    <property type="protein sequence ID" value="AGT43530.1"/>
    <property type="molecule type" value="Genomic_DNA"/>
</dbReference>
<protein>
    <submittedName>
        <fullName evidence="1">Uncharacterized protein</fullName>
    </submittedName>
</protein>
<sequence length="44" mass="5427">MIFPVPQVFIKKLKLFSPAFLYRIKERGFIYFNRPKVQRNLLLR</sequence>
<dbReference type="AlphaFoldDB" id="S5ZTR2"/>
<evidence type="ECO:0000313" key="1">
    <source>
        <dbReference type="EMBL" id="AGT43530.1"/>
    </source>
</evidence>
<organism evidence="1 2">
    <name type="scientific">Treponema pedis str. T A4</name>
    <dbReference type="NCBI Taxonomy" id="1291379"/>
    <lineage>
        <taxon>Bacteria</taxon>
        <taxon>Pseudomonadati</taxon>
        <taxon>Spirochaetota</taxon>
        <taxon>Spirochaetia</taxon>
        <taxon>Spirochaetales</taxon>
        <taxon>Treponemataceae</taxon>
        <taxon>Treponema</taxon>
    </lineage>
</organism>
<dbReference type="PATRIC" id="fig|1291379.3.peg.1033"/>
<dbReference type="STRING" id="1291379.TPE_1034"/>
<reference evidence="1 2" key="1">
    <citation type="journal article" date="2013" name="PLoS ONE">
        <title>Genome-Wide Relatedness of Treponema pedis, from Gingiva and Necrotic Skin Lesions of Pigs, with the Human Oral Pathogen Treponema denticola.</title>
        <authorList>
            <person name="Svartstrom O."/>
            <person name="Mushtaq M."/>
            <person name="Pringle M."/>
            <person name="Segerman B."/>
        </authorList>
    </citation>
    <scope>NUCLEOTIDE SEQUENCE [LARGE SCALE GENOMIC DNA]</scope>
    <source>
        <strain evidence="1">T A4</strain>
    </source>
</reference>
<gene>
    <name evidence="1" type="ORF">TPE_1034</name>
</gene>
<evidence type="ECO:0000313" key="2">
    <source>
        <dbReference type="Proteomes" id="UP000015620"/>
    </source>
</evidence>